<dbReference type="EMBL" id="BK016133">
    <property type="protein sequence ID" value="DAF97455.1"/>
    <property type="molecule type" value="Genomic_DNA"/>
</dbReference>
<sequence>MADSFPPLPNIATQETVDKMREMYKKRNTSVTRYGPYTETMPPEEPTYPVYGGHYRSKEELAKIPEIYNNFHEEEWFKETPREKVVNGVKKTIYDIIHGHPDGYYTKANNLLIELNKDATRWKDSIALLNKRMNELSLIYNLNTKKLYDPDNYKPGLPYEIKGNLIKTQQSSFSTVNYLSHPTEFRDMYRSLHEFLQVPGNEDKIFKKAHKEKWFYEIPETSEASKEYLAEIEKYEKEVVSNQATIPSDVKLFLGNYLTKRKTILNDFIFYLYYATARYDDYCLTDILPFDFLVYDNDYRLDITSSYRDFHVEDWFKRNPSTMEEVNFFIAKTNEWISILKDFKDNGNFADYSESDIDREIIILESRKKELEKIKEIIILRPILYKPERWPEISRHYCRRNAFSEVQIYDPTQAKTTFSLRGKDLTPQSLIDAYKALVSDKINVIFKQSRDWIYNEAYRGDWDSHWTNWDTLVAKDPAKQANIEKIIKNLDYALDSDFGIMTAAPGVTVKQILSATNPDEPKAADYVTNHIASMKNVMYALAENIRLLSRVRKHKQKIYFRSSNGSSTYYGEYEVYRILKPEYWSVEDVYKEFYRVGEDITEENIVKLFNDLYTKLVSIINGELDDPNPQGTDKDINGLETYFATGAMNIPESDITRGRM</sequence>
<reference evidence="1" key="1">
    <citation type="journal article" date="2021" name="Proc. Natl. Acad. Sci. U.S.A.">
        <title>A Catalog of Tens of Thousands of Viruses from Human Metagenomes Reveals Hidden Associations with Chronic Diseases.</title>
        <authorList>
            <person name="Tisza M.J."/>
            <person name="Buck C.B."/>
        </authorList>
    </citation>
    <scope>NUCLEOTIDE SEQUENCE</scope>
    <source>
        <strain evidence="1">CtijX18</strain>
    </source>
</reference>
<name>A0A8S5USJ8_9CAUD</name>
<proteinExistence type="predicted"/>
<evidence type="ECO:0000313" key="1">
    <source>
        <dbReference type="EMBL" id="DAF97455.1"/>
    </source>
</evidence>
<organism evidence="1">
    <name type="scientific">Myoviridae sp. ctijX18</name>
    <dbReference type="NCBI Taxonomy" id="2825154"/>
    <lineage>
        <taxon>Viruses</taxon>
        <taxon>Duplodnaviria</taxon>
        <taxon>Heunggongvirae</taxon>
        <taxon>Uroviricota</taxon>
        <taxon>Caudoviricetes</taxon>
    </lineage>
</organism>
<protein>
    <submittedName>
        <fullName evidence="1">Uncharacterized protein</fullName>
    </submittedName>
</protein>
<accession>A0A8S5USJ8</accession>